<gene>
    <name evidence="2" type="ORF">S06H3_30501</name>
</gene>
<accession>X1MCH0</accession>
<sequence>MKKVDSVTGQELREMFFAATTWLEKSAPDIDALNVFPVPDGDTGTNMLLTMRSTMEEAYRAPDHSASGVTQAMARGALMGARGNSGVILSQIWRGLAQSMEEKESLTGTDFAGAFQQASVMAYKGLSNPVEGTILTVTREAAAAGQAQASSG</sequence>
<dbReference type="InterPro" id="IPR036117">
    <property type="entry name" value="DhaL_dom_sf"/>
</dbReference>
<dbReference type="SMART" id="SM01120">
    <property type="entry name" value="Dak2"/>
    <property type="match status" value="1"/>
</dbReference>
<evidence type="ECO:0000259" key="1">
    <source>
        <dbReference type="PROSITE" id="PS51480"/>
    </source>
</evidence>
<reference evidence="2" key="1">
    <citation type="journal article" date="2014" name="Front. Microbiol.">
        <title>High frequency of phylogenetically diverse reductive dehalogenase-homologous genes in deep subseafloor sedimentary metagenomes.</title>
        <authorList>
            <person name="Kawai M."/>
            <person name="Futagami T."/>
            <person name="Toyoda A."/>
            <person name="Takaki Y."/>
            <person name="Nishi S."/>
            <person name="Hori S."/>
            <person name="Arai W."/>
            <person name="Tsubouchi T."/>
            <person name="Morono Y."/>
            <person name="Uchiyama I."/>
            <person name="Ito T."/>
            <person name="Fujiyama A."/>
            <person name="Inagaki F."/>
            <person name="Takami H."/>
        </authorList>
    </citation>
    <scope>NUCLEOTIDE SEQUENCE</scope>
    <source>
        <strain evidence="2">Expedition CK06-06</strain>
    </source>
</reference>
<dbReference type="Pfam" id="PF02734">
    <property type="entry name" value="Dak2"/>
    <property type="match status" value="1"/>
</dbReference>
<dbReference type="InterPro" id="IPR004007">
    <property type="entry name" value="DhaL_dom"/>
</dbReference>
<dbReference type="GO" id="GO:0006071">
    <property type="term" value="P:glycerol metabolic process"/>
    <property type="evidence" value="ECO:0007669"/>
    <property type="project" value="InterPro"/>
</dbReference>
<dbReference type="AlphaFoldDB" id="X1MCH0"/>
<dbReference type="PANTHER" id="PTHR33434:SF4">
    <property type="entry name" value="PHOSPHATASE PROTEIN"/>
    <property type="match status" value="1"/>
</dbReference>
<dbReference type="PROSITE" id="PS51480">
    <property type="entry name" value="DHAL"/>
    <property type="match status" value="1"/>
</dbReference>
<dbReference type="SUPFAM" id="SSF101473">
    <property type="entry name" value="DhaL-like"/>
    <property type="match status" value="1"/>
</dbReference>
<dbReference type="Gene3D" id="1.25.40.340">
    <property type="match status" value="1"/>
</dbReference>
<name>X1MCH0_9ZZZZ</name>
<dbReference type="GO" id="GO:0004371">
    <property type="term" value="F:glycerone kinase activity"/>
    <property type="evidence" value="ECO:0007669"/>
    <property type="project" value="InterPro"/>
</dbReference>
<dbReference type="EMBL" id="BARV01017967">
    <property type="protein sequence ID" value="GAI29362.1"/>
    <property type="molecule type" value="Genomic_DNA"/>
</dbReference>
<dbReference type="PANTHER" id="PTHR33434">
    <property type="entry name" value="DEGV DOMAIN-CONTAINING PROTEIN DR_1986-RELATED"/>
    <property type="match status" value="1"/>
</dbReference>
<dbReference type="InterPro" id="IPR050270">
    <property type="entry name" value="DegV_domain_contain"/>
</dbReference>
<comment type="caution">
    <text evidence="2">The sequence shown here is derived from an EMBL/GenBank/DDBJ whole genome shotgun (WGS) entry which is preliminary data.</text>
</comment>
<proteinExistence type="predicted"/>
<evidence type="ECO:0000313" key="2">
    <source>
        <dbReference type="EMBL" id="GAI29362.1"/>
    </source>
</evidence>
<organism evidence="2">
    <name type="scientific">marine sediment metagenome</name>
    <dbReference type="NCBI Taxonomy" id="412755"/>
    <lineage>
        <taxon>unclassified sequences</taxon>
        <taxon>metagenomes</taxon>
        <taxon>ecological metagenomes</taxon>
    </lineage>
</organism>
<protein>
    <recommendedName>
        <fullName evidence="1">DhaL domain-containing protein</fullName>
    </recommendedName>
</protein>
<feature type="domain" description="DhaL" evidence="1">
    <location>
        <begin position="10"/>
        <end position="152"/>
    </location>
</feature>